<accession>A0AC60QAI9</accession>
<reference evidence="1 2" key="1">
    <citation type="journal article" date="2020" name="Cell">
        <title>Large-Scale Comparative Analyses of Tick Genomes Elucidate Their Genetic Diversity and Vector Capacities.</title>
        <authorList>
            <consortium name="Tick Genome and Microbiome Consortium (TIGMIC)"/>
            <person name="Jia N."/>
            <person name="Wang J."/>
            <person name="Shi W."/>
            <person name="Du L."/>
            <person name="Sun Y."/>
            <person name="Zhan W."/>
            <person name="Jiang J.F."/>
            <person name="Wang Q."/>
            <person name="Zhang B."/>
            <person name="Ji P."/>
            <person name="Bell-Sakyi L."/>
            <person name="Cui X.M."/>
            <person name="Yuan T.T."/>
            <person name="Jiang B.G."/>
            <person name="Yang W.F."/>
            <person name="Lam T.T."/>
            <person name="Chang Q.C."/>
            <person name="Ding S.J."/>
            <person name="Wang X.J."/>
            <person name="Zhu J.G."/>
            <person name="Ruan X.D."/>
            <person name="Zhao L."/>
            <person name="Wei J.T."/>
            <person name="Ye R.Z."/>
            <person name="Que T.C."/>
            <person name="Du C.H."/>
            <person name="Zhou Y.H."/>
            <person name="Cheng J.X."/>
            <person name="Dai P.F."/>
            <person name="Guo W.B."/>
            <person name="Han X.H."/>
            <person name="Huang E.J."/>
            <person name="Li L.F."/>
            <person name="Wei W."/>
            <person name="Gao Y.C."/>
            <person name="Liu J.Z."/>
            <person name="Shao H.Z."/>
            <person name="Wang X."/>
            <person name="Wang C.C."/>
            <person name="Yang T.C."/>
            <person name="Huo Q.B."/>
            <person name="Li W."/>
            <person name="Chen H.Y."/>
            <person name="Chen S.E."/>
            <person name="Zhou L.G."/>
            <person name="Ni X.B."/>
            <person name="Tian J.H."/>
            <person name="Sheng Y."/>
            <person name="Liu T."/>
            <person name="Pan Y.S."/>
            <person name="Xia L.Y."/>
            <person name="Li J."/>
            <person name="Zhao F."/>
            <person name="Cao W.C."/>
        </authorList>
    </citation>
    <scope>NUCLEOTIDE SEQUENCE [LARGE SCALE GENOMIC DNA]</scope>
    <source>
        <strain evidence="1">Iper-2018</strain>
    </source>
</reference>
<evidence type="ECO:0000313" key="2">
    <source>
        <dbReference type="Proteomes" id="UP000805193"/>
    </source>
</evidence>
<sequence length="347" mass="38496">MQVGNSGVLLLYVSVSNDQLPPSSGSGAISKKEQLYWRSQQNCVNRPRRRDLHSGIGGQRLDAALVEPYKEKTGPPSSLKTGPPSYFVVTPDEELLFHKKRVDAENVTVEAVSSREPDKVTTDVGKADGNNFDHQGQKRPDPSVCEGPPILLQADDTKRSSKNNRSCVSVQADVDDRNERNAARAWRTSQRAEDDHDEQMNVDDERLYTLPGWQASRRFEDNPCVNFDNDEAGPDILPGLHKFRQANDDHVENMGVGYKEEKRRAIDDLRESGDSDGDAVFEMKSSQNIARDADEDSTTCQPSTCCIATRNSNRPEKSVDAATVIPVTTLGPNYRMIGERLPCSHAP</sequence>
<gene>
    <name evidence="1" type="ORF">HPB47_022289</name>
</gene>
<keyword evidence="2" id="KW-1185">Reference proteome</keyword>
<protein>
    <submittedName>
        <fullName evidence="1">Uncharacterized protein</fullName>
    </submittedName>
</protein>
<name>A0AC60QAI9_IXOPE</name>
<dbReference type="Proteomes" id="UP000805193">
    <property type="component" value="Unassembled WGS sequence"/>
</dbReference>
<evidence type="ECO:0000313" key="1">
    <source>
        <dbReference type="EMBL" id="KAG0430897.1"/>
    </source>
</evidence>
<organism evidence="1 2">
    <name type="scientific">Ixodes persulcatus</name>
    <name type="common">Taiga tick</name>
    <dbReference type="NCBI Taxonomy" id="34615"/>
    <lineage>
        <taxon>Eukaryota</taxon>
        <taxon>Metazoa</taxon>
        <taxon>Ecdysozoa</taxon>
        <taxon>Arthropoda</taxon>
        <taxon>Chelicerata</taxon>
        <taxon>Arachnida</taxon>
        <taxon>Acari</taxon>
        <taxon>Parasitiformes</taxon>
        <taxon>Ixodida</taxon>
        <taxon>Ixodoidea</taxon>
        <taxon>Ixodidae</taxon>
        <taxon>Ixodinae</taxon>
        <taxon>Ixodes</taxon>
    </lineage>
</organism>
<dbReference type="EMBL" id="JABSTQ010009279">
    <property type="protein sequence ID" value="KAG0430897.1"/>
    <property type="molecule type" value="Genomic_DNA"/>
</dbReference>
<comment type="caution">
    <text evidence="1">The sequence shown here is derived from an EMBL/GenBank/DDBJ whole genome shotgun (WGS) entry which is preliminary data.</text>
</comment>
<proteinExistence type="predicted"/>